<evidence type="ECO:0000256" key="5">
    <source>
        <dbReference type="ARBA" id="ARBA00023125"/>
    </source>
</evidence>
<dbReference type="SUPFAM" id="SSF50249">
    <property type="entry name" value="Nucleic acid-binding proteins"/>
    <property type="match status" value="3"/>
</dbReference>
<organism evidence="9 10">
    <name type="scientific">Arachis duranensis</name>
    <name type="common">Wild peanut</name>
    <dbReference type="NCBI Taxonomy" id="130453"/>
    <lineage>
        <taxon>Eukaryota</taxon>
        <taxon>Viridiplantae</taxon>
        <taxon>Streptophyta</taxon>
        <taxon>Embryophyta</taxon>
        <taxon>Tracheophyta</taxon>
        <taxon>Spermatophyta</taxon>
        <taxon>Magnoliopsida</taxon>
        <taxon>eudicotyledons</taxon>
        <taxon>Gunneridae</taxon>
        <taxon>Pentapetalae</taxon>
        <taxon>rosids</taxon>
        <taxon>fabids</taxon>
        <taxon>Fabales</taxon>
        <taxon>Fabaceae</taxon>
        <taxon>Papilionoideae</taxon>
        <taxon>50 kb inversion clade</taxon>
        <taxon>dalbergioids sensu lato</taxon>
        <taxon>Dalbergieae</taxon>
        <taxon>Pterocarpus clade</taxon>
        <taxon>Arachis</taxon>
    </lineage>
</organism>
<dbReference type="PANTHER" id="PTHR47165">
    <property type="entry name" value="OS03G0429900 PROTEIN"/>
    <property type="match status" value="1"/>
</dbReference>
<dbReference type="KEGG" id="adu:107463979"/>
<dbReference type="GeneID" id="107463979"/>
<dbReference type="CDD" id="cd04476">
    <property type="entry name" value="RPA1_DBD_C"/>
    <property type="match status" value="1"/>
</dbReference>
<dbReference type="Gene3D" id="2.40.50.140">
    <property type="entry name" value="Nucleic acid-binding proteins"/>
    <property type="match status" value="3"/>
</dbReference>
<evidence type="ECO:0000259" key="8">
    <source>
        <dbReference type="Pfam" id="PF08646"/>
    </source>
</evidence>
<dbReference type="Pfam" id="PF08646">
    <property type="entry name" value="Rep_fac-A_C"/>
    <property type="match status" value="1"/>
</dbReference>
<feature type="domain" description="Replication factor A C-terminal" evidence="8">
    <location>
        <begin position="304"/>
        <end position="413"/>
    </location>
</feature>
<evidence type="ECO:0000256" key="4">
    <source>
        <dbReference type="ARBA" id="ARBA00022833"/>
    </source>
</evidence>
<evidence type="ECO:0000256" key="2">
    <source>
        <dbReference type="ARBA" id="ARBA00022723"/>
    </source>
</evidence>
<accession>A0A6P5MWF4</accession>
<dbReference type="InterPro" id="IPR003871">
    <property type="entry name" value="RFA1B/D_OB_1st"/>
</dbReference>
<dbReference type="InterPro" id="IPR047192">
    <property type="entry name" value="Euk_RPA1_DBD_C"/>
</dbReference>
<gene>
    <name evidence="10" type="primary">LOC107463979</name>
</gene>
<evidence type="ECO:0000259" key="7">
    <source>
        <dbReference type="Pfam" id="PF02721"/>
    </source>
</evidence>
<dbReference type="PANTHER" id="PTHR47165:SF4">
    <property type="entry name" value="OS03G0429900 PROTEIN"/>
    <property type="match status" value="1"/>
</dbReference>
<evidence type="ECO:0000256" key="6">
    <source>
        <dbReference type="SAM" id="MobiDB-lite"/>
    </source>
</evidence>
<dbReference type="Pfam" id="PF02721">
    <property type="entry name" value="DUF223"/>
    <property type="match status" value="1"/>
</dbReference>
<feature type="region of interest" description="Disordered" evidence="6">
    <location>
        <begin position="475"/>
        <end position="505"/>
    </location>
</feature>
<evidence type="ECO:0000256" key="1">
    <source>
        <dbReference type="ARBA" id="ARBA00005690"/>
    </source>
</evidence>
<dbReference type="CDD" id="cd04480">
    <property type="entry name" value="RPA1_DBD_A_like"/>
    <property type="match status" value="1"/>
</dbReference>
<dbReference type="CDD" id="cd04481">
    <property type="entry name" value="RPA1_DBD_B_like"/>
    <property type="match status" value="1"/>
</dbReference>
<dbReference type="GO" id="GO:0003677">
    <property type="term" value="F:DNA binding"/>
    <property type="evidence" value="ECO:0007669"/>
    <property type="project" value="UniProtKB-KW"/>
</dbReference>
<keyword evidence="2" id="KW-0479">Metal-binding</keyword>
<keyword evidence="9" id="KW-1185">Reference proteome</keyword>
<feature type="compositionally biased region" description="Polar residues" evidence="6">
    <location>
        <begin position="475"/>
        <end position="490"/>
    </location>
</feature>
<dbReference type="InterPro" id="IPR013955">
    <property type="entry name" value="Rep_factor-A_C"/>
</dbReference>
<keyword evidence="3" id="KW-0863">Zinc-finger</keyword>
<dbReference type="Proteomes" id="UP000515211">
    <property type="component" value="Chromosome 1"/>
</dbReference>
<reference evidence="9" key="1">
    <citation type="journal article" date="2016" name="Nat. Genet.">
        <title>The genome sequences of Arachis duranensis and Arachis ipaensis, the diploid ancestors of cultivated peanut.</title>
        <authorList>
            <person name="Bertioli D.J."/>
            <person name="Cannon S.B."/>
            <person name="Froenicke L."/>
            <person name="Huang G."/>
            <person name="Farmer A.D."/>
            <person name="Cannon E.K."/>
            <person name="Liu X."/>
            <person name="Gao D."/>
            <person name="Clevenger J."/>
            <person name="Dash S."/>
            <person name="Ren L."/>
            <person name="Moretzsohn M.C."/>
            <person name="Shirasawa K."/>
            <person name="Huang W."/>
            <person name="Vidigal B."/>
            <person name="Abernathy B."/>
            <person name="Chu Y."/>
            <person name="Niederhuth C.E."/>
            <person name="Umale P."/>
            <person name="Araujo A.C."/>
            <person name="Kozik A."/>
            <person name="Kim K.D."/>
            <person name="Burow M.D."/>
            <person name="Varshney R.K."/>
            <person name="Wang X."/>
            <person name="Zhang X."/>
            <person name="Barkley N."/>
            <person name="Guimaraes P.M."/>
            <person name="Isobe S."/>
            <person name="Guo B."/>
            <person name="Liao B."/>
            <person name="Stalker H.T."/>
            <person name="Schmitz R.J."/>
            <person name="Scheffler B.E."/>
            <person name="Leal-Bertioli S.C."/>
            <person name="Xun X."/>
            <person name="Jackson S.A."/>
            <person name="Michelmore R."/>
            <person name="Ozias-Akins P."/>
        </authorList>
    </citation>
    <scope>NUCLEOTIDE SEQUENCE [LARGE SCALE GENOMIC DNA]</scope>
    <source>
        <strain evidence="9">cv. V14167</strain>
    </source>
</reference>
<dbReference type="InterPro" id="IPR012340">
    <property type="entry name" value="NA-bd_OB-fold"/>
</dbReference>
<keyword evidence="4" id="KW-0862">Zinc</keyword>
<evidence type="ECO:0000256" key="3">
    <source>
        <dbReference type="ARBA" id="ARBA00022771"/>
    </source>
</evidence>
<proteinExistence type="inferred from homology"/>
<sequence>MAARKDFVGDINPTKLAWSLVVGVARLYEFPSQWNKNEVFSLELVLQDEKGDRIHATVCKPGLELFKNRIKEHCVYSMQNFIVKLNNGKVRTTPHKYKLNFYTKTVVAALPIETFAFNPFKFRPFHELDENGPTDGNLLFDYIGEVVGKEEVRGLITRTGDETKLITLQLEDLEKHKIKCTLFGELVDQVLPHLERDDGEPFIMVVQLFKSNIYLNSVNIQSIYYVSTCYFNPNIPEVIDFKKSLATDFVPCSQRISQLEAQPQYSVRDEISAGIVPVRTIEEVLNITEETSCWIVGTIVSLEVGKDDWSYMSCKTCPKKVVQSKDRYWCDNCRRVGFKVMLRYRLQLIVTDGSGCLNLIVWNKEAEQMIGKAAEKVKELSKCDKGDSYPKYLENMIDKRFLFKLNITYKNINSVEGVYSVTKLSDDESLMSSYGVPNSSSDASMLPNIPIAETDEDSNGHAAVSLSKDSAVESNCDSSCQTPAKRTSSDAVDDSPATAALSPDVQASANKTFKRNCGRKKID</sequence>
<dbReference type="RefSeq" id="XP_020988915.1">
    <property type="nucleotide sequence ID" value="XM_021133256.2"/>
</dbReference>
<dbReference type="GO" id="GO:0008270">
    <property type="term" value="F:zinc ion binding"/>
    <property type="evidence" value="ECO:0007669"/>
    <property type="project" value="UniProtKB-KW"/>
</dbReference>
<evidence type="ECO:0000313" key="9">
    <source>
        <dbReference type="Proteomes" id="UP000515211"/>
    </source>
</evidence>
<dbReference type="AlphaFoldDB" id="A0A6P5MWF4"/>
<reference evidence="10" key="2">
    <citation type="submission" date="2025-08" db="UniProtKB">
        <authorList>
            <consortium name="RefSeq"/>
        </authorList>
    </citation>
    <scope>IDENTIFICATION</scope>
    <source>
        <tissue evidence="10">Whole plant</tissue>
    </source>
</reference>
<name>A0A6P5MWF4_ARADU</name>
<feature type="domain" description="Replication protein A 70 kDa DNA-binding subunit B/D first OB fold" evidence="7">
    <location>
        <begin position="7"/>
        <end position="108"/>
    </location>
</feature>
<comment type="similarity">
    <text evidence="1">Belongs to the replication factor A protein 1 family.</text>
</comment>
<evidence type="ECO:0000313" key="10">
    <source>
        <dbReference type="RefSeq" id="XP_020988915.1"/>
    </source>
</evidence>
<protein>
    <submittedName>
        <fullName evidence="10">Replication protein A 70 kDa DNA-binding subunit B-like</fullName>
    </submittedName>
</protein>
<keyword evidence="5" id="KW-0238">DNA-binding</keyword>